<proteinExistence type="predicted"/>
<sequence length="544" mass="62999">MTYMEGIWAKILFSLLGNLSGTKIVEYRFNNSGANQKDKISDYSAEDSFESFTSIIPMIKKFQPDAVILVLPDSFLNKLPIDLYQSANYLELERHLLDDIKNAKNRNLKEDRNTFELIKETNNGKEPKIVVVPAIGAYKDRNQNYSLTLKSTTENILSEMSYKIWVEILGYVKSFINDENDENLTLYLDLTHGVNYQQFFLNRAVRDIARILSLIGSGLQRKKVFLITSTFSPVQENLAAMHIKVEEIDDVSKIVLTELFELSRSNGEAKILNDSRPLRGKFSNENLLNEFTRYSLLGGVSLSKGFPLHFCYSAIKLDKMRWREILRTIFETKIDTTKINSDDSKVEIEDSIRFTPLFYNVLRTLFTMEILSLIDPGIFKNHIILKSKFDKNGDNGVFVEFGMIQKIFNIVWNEKNRKTGVARTISNEISKVLEQIDIARIENVKKKTESEGRKYVILDSEFDEEILYSLSNNPSDWLRNFYAHAGLSSEVYTFIKKQDILEYSVYKNMSKRYKLYLHPLEYAKANNEKSREDLLRSVIVDVLK</sequence>
<accession>A0A7C4RXD6</accession>
<evidence type="ECO:0000313" key="3">
    <source>
        <dbReference type="EMBL" id="HGU41540.1"/>
    </source>
</evidence>
<dbReference type="InterPro" id="IPR052875">
    <property type="entry name" value="CRISPR_assoc_ribonuclease"/>
</dbReference>
<protein>
    <submittedName>
        <fullName evidence="3">CRISPR-associated DxTHG motif protein</fullName>
    </submittedName>
</protein>
<dbReference type="InterPro" id="IPR053857">
    <property type="entry name" value="Csx1_CARF"/>
</dbReference>
<dbReference type="Gene3D" id="3.40.50.10640">
    <property type="entry name" value="SSO1389-like"/>
    <property type="match status" value="1"/>
</dbReference>
<dbReference type="PANTHER" id="PTHR37169:SF1">
    <property type="entry name" value="CRISPR SYSTEM ENDORIBONUCLEASE CSX1"/>
    <property type="match status" value="1"/>
</dbReference>
<dbReference type="AlphaFoldDB" id="A0A7C4RXD6"/>
<comment type="caution">
    <text evidence="3">The sequence shown here is derived from an EMBL/GenBank/DDBJ whole genome shotgun (WGS) entry which is preliminary data.</text>
</comment>
<name>A0A7C4RXD6_FERPE</name>
<dbReference type="EMBL" id="DSZT01000040">
    <property type="protein sequence ID" value="HGU41540.1"/>
    <property type="molecule type" value="Genomic_DNA"/>
</dbReference>
<evidence type="ECO:0000259" key="1">
    <source>
        <dbReference type="Pfam" id="PF22230"/>
    </source>
</evidence>
<gene>
    <name evidence="3" type="ORF">ENT72_01240</name>
    <name evidence="2" type="ORF">ENU12_08950</name>
</gene>
<evidence type="ECO:0000313" key="2">
    <source>
        <dbReference type="EMBL" id="HGQ78004.1"/>
    </source>
</evidence>
<dbReference type="EMBL" id="DTBH01000184">
    <property type="protein sequence ID" value="HGQ78004.1"/>
    <property type="molecule type" value="Genomic_DNA"/>
</dbReference>
<reference evidence="3" key="1">
    <citation type="journal article" date="2020" name="mSystems">
        <title>Genome- and Community-Level Interaction Insights into Carbon Utilization and Element Cycling Functions of Hydrothermarchaeota in Hydrothermal Sediment.</title>
        <authorList>
            <person name="Zhou Z."/>
            <person name="Liu Y."/>
            <person name="Xu W."/>
            <person name="Pan J."/>
            <person name="Luo Z.H."/>
            <person name="Li M."/>
        </authorList>
    </citation>
    <scope>NUCLEOTIDE SEQUENCE [LARGE SCALE GENOMIC DNA]</scope>
    <source>
        <strain evidence="3">SpSt-604</strain>
        <strain evidence="2">SpSt-640</strain>
    </source>
</reference>
<dbReference type="SUPFAM" id="SSF160980">
    <property type="entry name" value="SSO1389-like"/>
    <property type="match status" value="1"/>
</dbReference>
<organism evidence="3">
    <name type="scientific">Fervidobacterium pennivorans</name>
    <dbReference type="NCBI Taxonomy" id="93466"/>
    <lineage>
        <taxon>Bacteria</taxon>
        <taxon>Thermotogati</taxon>
        <taxon>Thermotogota</taxon>
        <taxon>Thermotogae</taxon>
        <taxon>Thermotogales</taxon>
        <taxon>Fervidobacteriaceae</taxon>
        <taxon>Fervidobacterium</taxon>
    </lineage>
</organism>
<feature type="domain" description="CRISPR system endoribonuclease Csx1 CARF" evidence="1">
    <location>
        <begin position="11"/>
        <end position="216"/>
    </location>
</feature>
<dbReference type="PANTHER" id="PTHR37169">
    <property type="entry name" value="CRISPR SYSTEM ENDORIBONUCLEASE CSX1-RELATED"/>
    <property type="match status" value="1"/>
</dbReference>
<dbReference type="Pfam" id="PF22230">
    <property type="entry name" value="Csx1_CARF"/>
    <property type="match status" value="1"/>
</dbReference>